<evidence type="ECO:0000313" key="2">
    <source>
        <dbReference type="Proteomes" id="UP000063308"/>
    </source>
</evidence>
<dbReference type="EMBL" id="AP014685">
    <property type="protein sequence ID" value="BAR61406.1"/>
    <property type="molecule type" value="Genomic_DNA"/>
</dbReference>
<dbReference type="Proteomes" id="UP000063308">
    <property type="component" value="Chromosome"/>
</dbReference>
<accession>A0A0E4FXM7</accession>
<name>A0A0E4FXM7_9BRAD</name>
<organism evidence="1 2">
    <name type="scientific">Bradyrhizobium diazoefficiens</name>
    <dbReference type="NCBI Taxonomy" id="1355477"/>
    <lineage>
        <taxon>Bacteria</taxon>
        <taxon>Pseudomonadati</taxon>
        <taxon>Pseudomonadota</taxon>
        <taxon>Alphaproteobacteria</taxon>
        <taxon>Hyphomicrobiales</taxon>
        <taxon>Nitrobacteraceae</taxon>
        <taxon>Bradyrhizobium</taxon>
    </lineage>
</organism>
<dbReference type="AlphaFoldDB" id="A0A0E4FXM7"/>
<evidence type="ECO:0000313" key="1">
    <source>
        <dbReference type="EMBL" id="BAR61406.1"/>
    </source>
</evidence>
<proteinExistence type="predicted"/>
<sequence length="124" mass="13103">MPDHHSFSALDRHAVLSGSDNGFPWYAGAMLAVEASEVVRLRCEKLSQGDEAAGQEAVLMVSEKIAAAFEAAAGLLAGQRRPPSSGAIVSMWPRMPGASPRTRLREGIALLTACWQQGPATTIS</sequence>
<gene>
    <name evidence="1" type="ORF">NK6_8257</name>
</gene>
<protein>
    <submittedName>
        <fullName evidence="1">Uncharacterized protein</fullName>
    </submittedName>
</protein>
<reference evidence="1 2" key="1">
    <citation type="submission" date="2014-11" db="EMBL/GenBank/DDBJ databases">
        <title>Symbiosis island explosion on the genome of extra-slow-growing strains of soybean bradyrhizobia with massive insertion sequences.</title>
        <authorList>
            <person name="Iida T."/>
            <person name="Minamisawa K."/>
        </authorList>
    </citation>
    <scope>NUCLEOTIDE SEQUENCE [LARGE SCALE GENOMIC DNA]</scope>
    <source>
        <strain evidence="1 2">NK6</strain>
    </source>
</reference>